<feature type="domain" description="Pseudouridine synthase RsuA/RluA-like" evidence="2">
    <location>
        <begin position="1"/>
        <end position="31"/>
    </location>
</feature>
<dbReference type="Pfam" id="PF00849">
    <property type="entry name" value="PseudoU_synth_2"/>
    <property type="match status" value="1"/>
</dbReference>
<sequence>FEVLERFKGAALVKVLPKTGRTHQIRVHLAAIGCPVLADALYSGRSSIDPKFFGGPTNSPAILSRQALHAASITLNHPVTGERMTFSSPLPSDIQGVLDGLQTYASVS</sequence>
<evidence type="ECO:0000259" key="2">
    <source>
        <dbReference type="Pfam" id="PF00849"/>
    </source>
</evidence>
<protein>
    <recommendedName>
        <fullName evidence="2">Pseudouridine synthase RsuA/RluA-like domain-containing protein</fullName>
    </recommendedName>
</protein>
<gene>
    <name evidence="3" type="ORF">METZ01_LOCUS482053</name>
</gene>
<dbReference type="CDD" id="cd02869">
    <property type="entry name" value="PseudoU_synth_RluA_like"/>
    <property type="match status" value="1"/>
</dbReference>
<dbReference type="PANTHER" id="PTHR21600:SF44">
    <property type="entry name" value="RIBOSOMAL LARGE SUBUNIT PSEUDOURIDINE SYNTHASE D"/>
    <property type="match status" value="1"/>
</dbReference>
<proteinExistence type="inferred from homology"/>
<comment type="similarity">
    <text evidence="1">Belongs to the pseudouridine synthase RluA family.</text>
</comment>
<dbReference type="PANTHER" id="PTHR21600">
    <property type="entry name" value="MITOCHONDRIAL RNA PSEUDOURIDINE SYNTHASE"/>
    <property type="match status" value="1"/>
</dbReference>
<feature type="non-terminal residue" evidence="3">
    <location>
        <position position="1"/>
    </location>
</feature>
<dbReference type="AlphaFoldDB" id="A0A383CAV9"/>
<dbReference type="InterPro" id="IPR020103">
    <property type="entry name" value="PsdUridine_synth_cat_dom_sf"/>
</dbReference>
<dbReference type="SUPFAM" id="SSF55120">
    <property type="entry name" value="Pseudouridine synthase"/>
    <property type="match status" value="1"/>
</dbReference>
<accession>A0A383CAV9</accession>
<dbReference type="EMBL" id="UINC01207204">
    <property type="protein sequence ID" value="SVE29199.1"/>
    <property type="molecule type" value="Genomic_DNA"/>
</dbReference>
<dbReference type="GO" id="GO:0000455">
    <property type="term" value="P:enzyme-directed rRNA pseudouridine synthesis"/>
    <property type="evidence" value="ECO:0007669"/>
    <property type="project" value="TreeGrafter"/>
</dbReference>
<dbReference type="GO" id="GO:0009982">
    <property type="term" value="F:pseudouridine synthase activity"/>
    <property type="evidence" value="ECO:0007669"/>
    <property type="project" value="InterPro"/>
</dbReference>
<organism evidence="3">
    <name type="scientific">marine metagenome</name>
    <dbReference type="NCBI Taxonomy" id="408172"/>
    <lineage>
        <taxon>unclassified sequences</taxon>
        <taxon>metagenomes</taxon>
        <taxon>ecological metagenomes</taxon>
    </lineage>
</organism>
<reference evidence="3" key="1">
    <citation type="submission" date="2018-05" db="EMBL/GenBank/DDBJ databases">
        <authorList>
            <person name="Lanie J.A."/>
            <person name="Ng W.-L."/>
            <person name="Kazmierczak K.M."/>
            <person name="Andrzejewski T.M."/>
            <person name="Davidsen T.M."/>
            <person name="Wayne K.J."/>
            <person name="Tettelin H."/>
            <person name="Glass J.I."/>
            <person name="Rusch D."/>
            <person name="Podicherti R."/>
            <person name="Tsui H.-C.T."/>
            <person name="Winkler M.E."/>
        </authorList>
    </citation>
    <scope>NUCLEOTIDE SEQUENCE</scope>
</reference>
<dbReference type="InterPro" id="IPR006145">
    <property type="entry name" value="PsdUridine_synth_RsuA/RluA"/>
</dbReference>
<name>A0A383CAV9_9ZZZZ</name>
<evidence type="ECO:0000313" key="3">
    <source>
        <dbReference type="EMBL" id="SVE29199.1"/>
    </source>
</evidence>
<evidence type="ECO:0000256" key="1">
    <source>
        <dbReference type="ARBA" id="ARBA00010876"/>
    </source>
</evidence>
<dbReference type="GO" id="GO:0003723">
    <property type="term" value="F:RNA binding"/>
    <property type="evidence" value="ECO:0007669"/>
    <property type="project" value="InterPro"/>
</dbReference>
<dbReference type="Gene3D" id="3.30.2350.10">
    <property type="entry name" value="Pseudouridine synthase"/>
    <property type="match status" value="1"/>
</dbReference>
<dbReference type="InterPro" id="IPR050188">
    <property type="entry name" value="RluA_PseudoU_synthase"/>
</dbReference>